<dbReference type="Proteomes" id="UP001470809">
    <property type="component" value="Chromosome"/>
</dbReference>
<dbReference type="SUPFAM" id="SSF54373">
    <property type="entry name" value="FAD-linked reductases, C-terminal domain"/>
    <property type="match status" value="1"/>
</dbReference>
<reference evidence="3 4" key="2">
    <citation type="submission" date="2024-08" db="EMBL/GenBank/DDBJ databases">
        <title>Phylogenomic analyses of a clade within the roseobacter group suggest taxonomic reassignments of species of the genera Aestuariivita, Citreicella, Loktanella, Nautella, Pelagibaca, Ruegeria, Thalassobius, Thiobacimonas and Tropicibacter, and the proposal o.</title>
        <authorList>
            <person name="Jeon C.O."/>
        </authorList>
    </citation>
    <scope>NUCLEOTIDE SEQUENCE [LARGE SCALE GENOMIC DNA]</scope>
    <source>
        <strain evidence="3 4">SS1-5</strain>
    </source>
</reference>
<evidence type="ECO:0000259" key="2">
    <source>
        <dbReference type="Pfam" id="PF01266"/>
    </source>
</evidence>
<gene>
    <name evidence="3" type="ORF">AABB31_17555</name>
</gene>
<organism evidence="3 4">
    <name type="scientific">Yoonia rhodophyticola</name>
    <dbReference type="NCBI Taxonomy" id="3137370"/>
    <lineage>
        <taxon>Bacteria</taxon>
        <taxon>Pseudomonadati</taxon>
        <taxon>Pseudomonadota</taxon>
        <taxon>Alphaproteobacteria</taxon>
        <taxon>Rhodobacterales</taxon>
        <taxon>Paracoccaceae</taxon>
        <taxon>Yoonia</taxon>
    </lineage>
</organism>
<dbReference type="KEGG" id="yrh:AABB31_17555"/>
<dbReference type="GO" id="GO:0016491">
    <property type="term" value="F:oxidoreductase activity"/>
    <property type="evidence" value="ECO:0007669"/>
    <property type="project" value="UniProtKB-KW"/>
</dbReference>
<dbReference type="Gene3D" id="3.50.50.60">
    <property type="entry name" value="FAD/NAD(P)-binding domain"/>
    <property type="match status" value="2"/>
</dbReference>
<dbReference type="EMBL" id="CP151767">
    <property type="protein sequence ID" value="WZU66795.2"/>
    <property type="molecule type" value="Genomic_DNA"/>
</dbReference>
<dbReference type="InterPro" id="IPR036188">
    <property type="entry name" value="FAD/NAD-bd_sf"/>
</dbReference>
<dbReference type="InterPro" id="IPR006076">
    <property type="entry name" value="FAD-dep_OxRdtase"/>
</dbReference>
<dbReference type="GO" id="GO:0005737">
    <property type="term" value="C:cytoplasm"/>
    <property type="evidence" value="ECO:0007669"/>
    <property type="project" value="TreeGrafter"/>
</dbReference>
<evidence type="ECO:0000313" key="4">
    <source>
        <dbReference type="Proteomes" id="UP001470809"/>
    </source>
</evidence>
<protein>
    <submittedName>
        <fullName evidence="3">NAD(P)/FAD-dependent oxidoreductase</fullName>
        <ecNumber evidence="3">1.-.-.-</ecNumber>
    </submittedName>
</protein>
<name>A0AAN0NK04_9RHOB</name>
<evidence type="ECO:0000256" key="1">
    <source>
        <dbReference type="ARBA" id="ARBA00023002"/>
    </source>
</evidence>
<keyword evidence="1 3" id="KW-0560">Oxidoreductase</keyword>
<keyword evidence="4" id="KW-1185">Reference proteome</keyword>
<feature type="domain" description="FAD dependent oxidoreductase" evidence="2">
    <location>
        <begin position="9"/>
        <end position="397"/>
    </location>
</feature>
<reference evidence="4" key="1">
    <citation type="submission" date="2024-04" db="EMBL/GenBank/DDBJ databases">
        <title>Phylogenomic analyses of a clade within the roseobacter group suggest taxonomic reassignments of species of the genera Aestuariivita, Citreicella, Loktanella, Nautella, Pelagibaca, Ruegeria, Thalassobius, Thiobacimonas and Tropicibacter, and the proposal o.</title>
        <authorList>
            <person name="Jeon C.O."/>
        </authorList>
    </citation>
    <scope>NUCLEOTIDE SEQUENCE [LARGE SCALE GENOMIC DNA]</scope>
    <source>
        <strain evidence="4">SS1-5</strain>
    </source>
</reference>
<dbReference type="AlphaFoldDB" id="A0AAN0NK04"/>
<dbReference type="PANTHER" id="PTHR13847">
    <property type="entry name" value="SARCOSINE DEHYDROGENASE-RELATED"/>
    <property type="match status" value="1"/>
</dbReference>
<proteinExistence type="predicted"/>
<evidence type="ECO:0000313" key="3">
    <source>
        <dbReference type="EMBL" id="WZU66795.2"/>
    </source>
</evidence>
<dbReference type="Pfam" id="PF01266">
    <property type="entry name" value="DAO"/>
    <property type="match status" value="1"/>
</dbReference>
<dbReference type="EC" id="1.-.-.-" evidence="3"/>
<sequence length="416" mass="43856">MDATPPLRVGVIGGGIVGICSALALREAGHAVTVIERHQPGQGTSSGNAGVISPWSIAPQAMPGIWRAIPGMVLRPYGAAGVALSHGPRYLKWLVRFLREARPARVAANANAMHVLCDDSPALYRQLLAGTGHENLIADSMYVHAFRDPGSADINALGYRLRIEKGADVEQIGGDALRQLEPALSRAFKSAILIKGQARALDPGKIGAVLADKLVSQGGQIEQGTVSALSQQDHGWSVVTDAQTHIFDKVVLAAGAWSAKLLAPLGIKVPLAAERGYHVAYPDTGLTLNNSIMDVAGHAVASSMNGALRVAGIAEFAGTETPPNPRRIEAVRRTAVAMFPELEGQRFDSWMGVRPSFPDSLPILDEVAGRPGLICAFGHSHYGLMMAPKTGRFVASLASGLPQNINTAAYSASRFL</sequence>
<dbReference type="Gene3D" id="3.30.9.10">
    <property type="entry name" value="D-Amino Acid Oxidase, subunit A, domain 2"/>
    <property type="match status" value="1"/>
</dbReference>
<dbReference type="PANTHER" id="PTHR13847:SF289">
    <property type="entry name" value="GLYCINE OXIDASE"/>
    <property type="match status" value="1"/>
</dbReference>
<dbReference type="RefSeq" id="WP_373635345.1">
    <property type="nucleotide sequence ID" value="NZ_CP151767.2"/>
</dbReference>
<accession>A0AAN0NK04</accession>
<dbReference type="SUPFAM" id="SSF51905">
    <property type="entry name" value="FAD/NAD(P)-binding domain"/>
    <property type="match status" value="1"/>
</dbReference>